<geneLocation type="mitochondrion" evidence="1"/>
<dbReference type="EMBL" id="KC875853">
    <property type="protein sequence ID" value="AGO19303.1"/>
    <property type="molecule type" value="Genomic_DNA"/>
</dbReference>
<reference evidence="1" key="1">
    <citation type="journal article" date="2014" name="Mitochondrial DNA">
        <title>Complete mitochondrial genome of the marine red alga Grateloupia angusta (Halymeniales).</title>
        <authorList>
            <person name="Kim S.Y."/>
            <person name="Yang E.C."/>
            <person name="Boo S.M."/>
            <person name="Yoon H.S."/>
        </authorList>
    </citation>
    <scope>NUCLEOTIDE SEQUENCE</scope>
</reference>
<sequence length="173" mass="20745">MRSTRLKLHYHYLSNFDFMDKESQVKKILVNIPKLDILVVWSELNKTNFEKNVILRALVLELFGNQKVLIRNIDKKFSAGPFFKLTFRKGNLFLFLDFCLNTIFLHEHKFWVWNNVQVNNKLHFYLNSNLINNFNIMSAQFRYSLQLSNLFILLNQKSKGWSFYLIPMSEVKN</sequence>
<organism evidence="1">
    <name type="scientific">Grateloupia angusta</name>
    <dbReference type="NCBI Taxonomy" id="1347085"/>
    <lineage>
        <taxon>Eukaryota</taxon>
        <taxon>Rhodophyta</taxon>
        <taxon>Florideophyceae</taxon>
        <taxon>Rhodymeniophycidae</taxon>
        <taxon>Halymeniales</taxon>
        <taxon>Halymeniaceae</taxon>
        <taxon>Grateloupia</taxon>
    </lineage>
</organism>
<dbReference type="AlphaFoldDB" id="V5JG52"/>
<dbReference type="GeneID" id="18056237"/>
<protein>
    <recommendedName>
        <fullName evidence="2">Ribosomal protein L5</fullName>
    </recommendedName>
</protein>
<evidence type="ECO:0008006" key="2">
    <source>
        <dbReference type="Google" id="ProtNLM"/>
    </source>
</evidence>
<name>V5JG52_9FLOR</name>
<keyword evidence="1" id="KW-0496">Mitochondrion</keyword>
<accession>V5JG52</accession>
<evidence type="ECO:0000313" key="1">
    <source>
        <dbReference type="EMBL" id="AGO19303.1"/>
    </source>
</evidence>
<gene>
    <name evidence="1" type="ORF">Grat.angu.mt.35</name>
</gene>
<proteinExistence type="predicted"/>
<dbReference type="RefSeq" id="YP_008963790.1">
    <property type="nucleotide sequence ID" value="NC_023094.1"/>
</dbReference>